<gene>
    <name evidence="1" type="ORF">EYF80_041532</name>
</gene>
<comment type="caution">
    <text evidence="1">The sequence shown here is derived from an EMBL/GenBank/DDBJ whole genome shotgun (WGS) entry which is preliminary data.</text>
</comment>
<reference evidence="1 2" key="1">
    <citation type="submission" date="2019-03" db="EMBL/GenBank/DDBJ databases">
        <title>First draft genome of Liparis tanakae, snailfish: a comprehensive survey of snailfish specific genes.</title>
        <authorList>
            <person name="Kim W."/>
            <person name="Song I."/>
            <person name="Jeong J.-H."/>
            <person name="Kim D."/>
            <person name="Kim S."/>
            <person name="Ryu S."/>
            <person name="Song J.Y."/>
            <person name="Lee S.K."/>
        </authorList>
    </citation>
    <scope>NUCLEOTIDE SEQUENCE [LARGE SCALE GENOMIC DNA]</scope>
    <source>
        <tissue evidence="1">Muscle</tissue>
    </source>
</reference>
<accession>A0A4Z2G6U2</accession>
<keyword evidence="2" id="KW-1185">Reference proteome</keyword>
<proteinExistence type="predicted"/>
<dbReference type="Proteomes" id="UP000314294">
    <property type="component" value="Unassembled WGS sequence"/>
</dbReference>
<organism evidence="1 2">
    <name type="scientific">Liparis tanakae</name>
    <name type="common">Tanaka's snailfish</name>
    <dbReference type="NCBI Taxonomy" id="230148"/>
    <lineage>
        <taxon>Eukaryota</taxon>
        <taxon>Metazoa</taxon>
        <taxon>Chordata</taxon>
        <taxon>Craniata</taxon>
        <taxon>Vertebrata</taxon>
        <taxon>Euteleostomi</taxon>
        <taxon>Actinopterygii</taxon>
        <taxon>Neopterygii</taxon>
        <taxon>Teleostei</taxon>
        <taxon>Neoteleostei</taxon>
        <taxon>Acanthomorphata</taxon>
        <taxon>Eupercaria</taxon>
        <taxon>Perciformes</taxon>
        <taxon>Cottioidei</taxon>
        <taxon>Cottales</taxon>
        <taxon>Liparidae</taxon>
        <taxon>Liparis</taxon>
    </lineage>
</organism>
<evidence type="ECO:0000313" key="2">
    <source>
        <dbReference type="Proteomes" id="UP000314294"/>
    </source>
</evidence>
<evidence type="ECO:0000313" key="1">
    <source>
        <dbReference type="EMBL" id="TNN48262.1"/>
    </source>
</evidence>
<dbReference type="EMBL" id="SRLO01000704">
    <property type="protein sequence ID" value="TNN48262.1"/>
    <property type="molecule type" value="Genomic_DNA"/>
</dbReference>
<dbReference type="AlphaFoldDB" id="A0A4Z2G6U2"/>
<protein>
    <submittedName>
        <fullName evidence="1">Uncharacterized protein</fullName>
    </submittedName>
</protein>
<sequence length="171" mass="18082">MSAIAAPGLPCCKATASCDAPLMTKRRMILSDSLRVHNNAAEAKHTGCGPAQPQLGFNSSTNQRASHFVSSDALVKALTDSTSLTLWLESGLQGGVTSRGLKGTVSPDSSPPAPTQLWRTVVPAANPDSRRARARDAIRRPPALFRLADAVAICRAPASSVRKARLWDGRL</sequence>
<name>A0A4Z2G6U2_9TELE</name>